<dbReference type="SUPFAM" id="SSF56954">
    <property type="entry name" value="Outer membrane efflux proteins (OEP)"/>
    <property type="match status" value="1"/>
</dbReference>
<dbReference type="AlphaFoldDB" id="A0A445MX12"/>
<feature type="transmembrane region" description="Helical" evidence="2">
    <location>
        <begin position="12"/>
        <end position="32"/>
    </location>
</feature>
<comment type="similarity">
    <text evidence="1">Belongs to the outer membrane factor (OMF) (TC 1.B.17) family.</text>
</comment>
<dbReference type="Pfam" id="PF02321">
    <property type="entry name" value="OEP"/>
    <property type="match status" value="1"/>
</dbReference>
<dbReference type="PANTHER" id="PTHR30203:SF24">
    <property type="entry name" value="BLR4935 PROTEIN"/>
    <property type="match status" value="1"/>
</dbReference>
<dbReference type="PANTHER" id="PTHR30203">
    <property type="entry name" value="OUTER MEMBRANE CATION EFFLUX PROTEIN"/>
    <property type="match status" value="1"/>
</dbReference>
<keyword evidence="2" id="KW-0812">Transmembrane</keyword>
<dbReference type="InterPro" id="IPR003423">
    <property type="entry name" value="OMP_efflux"/>
</dbReference>
<protein>
    <recommendedName>
        <fullName evidence="4">Outer membrane efflux protein</fullName>
    </recommendedName>
</protein>
<name>A0A445MX12_9BACT</name>
<keyword evidence="2" id="KW-1133">Transmembrane helix</keyword>
<evidence type="ECO:0000256" key="1">
    <source>
        <dbReference type="ARBA" id="ARBA00007613"/>
    </source>
</evidence>
<dbReference type="GO" id="GO:0015562">
    <property type="term" value="F:efflux transmembrane transporter activity"/>
    <property type="evidence" value="ECO:0007669"/>
    <property type="project" value="InterPro"/>
</dbReference>
<reference evidence="3" key="1">
    <citation type="submission" date="2018-01" db="EMBL/GenBank/DDBJ databases">
        <authorList>
            <person name="Regsiter A."/>
            <person name="William W."/>
        </authorList>
    </citation>
    <scope>NUCLEOTIDE SEQUENCE</scope>
    <source>
        <strain evidence="3">TRIP AH-1</strain>
    </source>
</reference>
<evidence type="ECO:0000313" key="3">
    <source>
        <dbReference type="EMBL" id="SPD73949.1"/>
    </source>
</evidence>
<evidence type="ECO:0008006" key="4">
    <source>
        <dbReference type="Google" id="ProtNLM"/>
    </source>
</evidence>
<proteinExistence type="inferred from homology"/>
<sequence>MNYLFNIWIPLWRFFVIILGMIVMIGGCSAYHPSVLPEHSSLAISVDALQLQVDPSKQPALAAHEVNPADGLDLTDVAILAVLNNPDLKVERARLNVSGAQLFSAGLLPDPQTSFSLDHPTGDPTGLVTAWGFGLAYDLQKLITRQAKIDAECHGLRQVNLNLLWQEWQVMQQARSLSVQYLLEEQSLCILKNMLTLYESRYRRSTQGLADGNITLDVNGTDLTALVDTYSQISQLEQSHNTTHHDLNLLLGLEADAVLPLAPLPEIRPLDPELLKPQLQSLSLRRPDLLALKAGYQSQEENLRAAILAQFPSLNVGINRARDTSDVHTNGLSISLDLPIFSGNRGQIAVERATREQLCEEYQARLDQTDMDVKKLIDLQEIITRQMAVLDNYLPRMKELVERARRAYDQGDIEALTFLNMESTCVNKQLERISLEQNLWENRIALETLLALPETNPAKILPVGIGQDARNQHQ</sequence>
<dbReference type="Gene3D" id="1.20.1600.10">
    <property type="entry name" value="Outer membrane efflux proteins (OEP)"/>
    <property type="match status" value="1"/>
</dbReference>
<dbReference type="InterPro" id="IPR010131">
    <property type="entry name" value="MdtP/NodT-like"/>
</dbReference>
<keyword evidence="2" id="KW-0472">Membrane</keyword>
<accession>A0A445MX12</accession>
<gene>
    <name evidence="3" type="ORF">PITCH_A2030093</name>
</gene>
<organism evidence="3">
    <name type="scientific">uncultured Desulfobacterium sp</name>
    <dbReference type="NCBI Taxonomy" id="201089"/>
    <lineage>
        <taxon>Bacteria</taxon>
        <taxon>Pseudomonadati</taxon>
        <taxon>Thermodesulfobacteriota</taxon>
        <taxon>Desulfobacteria</taxon>
        <taxon>Desulfobacterales</taxon>
        <taxon>Desulfobacteriaceae</taxon>
        <taxon>Desulfobacterium</taxon>
        <taxon>environmental samples</taxon>
    </lineage>
</organism>
<evidence type="ECO:0000256" key="2">
    <source>
        <dbReference type="SAM" id="Phobius"/>
    </source>
</evidence>
<dbReference type="EMBL" id="OJIN01000117">
    <property type="protein sequence ID" value="SPD73949.1"/>
    <property type="molecule type" value="Genomic_DNA"/>
</dbReference>